<feature type="non-terminal residue" evidence="1">
    <location>
        <position position="1"/>
    </location>
</feature>
<dbReference type="Pfam" id="PF22785">
    <property type="entry name" value="Tc-R-P"/>
    <property type="match status" value="1"/>
</dbReference>
<evidence type="ECO:0000313" key="1">
    <source>
        <dbReference type="EMBL" id="KKK62802.1"/>
    </source>
</evidence>
<dbReference type="SUPFAM" id="SSF52799">
    <property type="entry name" value="(Phosphotyrosine protein) phosphatases II"/>
    <property type="match status" value="1"/>
</dbReference>
<name>A0A0F8X124_9ZZZZ</name>
<dbReference type="InterPro" id="IPR029021">
    <property type="entry name" value="Prot-tyrosine_phosphatase-like"/>
</dbReference>
<reference evidence="1" key="1">
    <citation type="journal article" date="2015" name="Nature">
        <title>Complex archaea that bridge the gap between prokaryotes and eukaryotes.</title>
        <authorList>
            <person name="Spang A."/>
            <person name="Saw J.H."/>
            <person name="Jorgensen S.L."/>
            <person name="Zaremba-Niedzwiedzka K."/>
            <person name="Martijn J."/>
            <person name="Lind A.E."/>
            <person name="van Eijk R."/>
            <person name="Schleper C."/>
            <person name="Guy L."/>
            <person name="Ettema T.J."/>
        </authorList>
    </citation>
    <scope>NUCLEOTIDE SEQUENCE</scope>
</reference>
<sequence length="105" mass="10906">VNVAEVLDGGGLSVPSPDISVDVKDFSTPDPDAIRLAALMGLQYALQGFKPVYVGCGFGIGRTGTMLGLMARIAKPWIRPCGVRSADLLRAGNRDAGAVRHGPDA</sequence>
<dbReference type="EMBL" id="LAZR01061822">
    <property type="protein sequence ID" value="KKK62802.1"/>
    <property type="molecule type" value="Genomic_DNA"/>
</dbReference>
<gene>
    <name evidence="1" type="ORF">LCGC14_3000680</name>
</gene>
<proteinExistence type="predicted"/>
<organism evidence="1">
    <name type="scientific">marine sediment metagenome</name>
    <dbReference type="NCBI Taxonomy" id="412755"/>
    <lineage>
        <taxon>unclassified sequences</taxon>
        <taxon>metagenomes</taxon>
        <taxon>ecological metagenomes</taxon>
    </lineage>
</organism>
<dbReference type="Gene3D" id="3.90.190.10">
    <property type="entry name" value="Protein tyrosine phosphatase superfamily"/>
    <property type="match status" value="1"/>
</dbReference>
<comment type="caution">
    <text evidence="1">The sequence shown here is derived from an EMBL/GenBank/DDBJ whole genome shotgun (WGS) entry which is preliminary data.</text>
</comment>
<evidence type="ECO:0008006" key="2">
    <source>
        <dbReference type="Google" id="ProtNLM"/>
    </source>
</evidence>
<dbReference type="AlphaFoldDB" id="A0A0F8X124"/>
<accession>A0A0F8X124</accession>
<protein>
    <recommendedName>
        <fullName evidence="2">Tyrosine specific protein phosphatases domain-containing protein</fullName>
    </recommendedName>
</protein>